<comment type="caution">
    <text evidence="8">The sequence shown here is derived from an EMBL/GenBank/DDBJ whole genome shotgun (WGS) entry which is preliminary data.</text>
</comment>
<dbReference type="InterPro" id="IPR029494">
    <property type="entry name" value="DarT"/>
</dbReference>
<name>A0ABT8C3A2_9BACT</name>
<dbReference type="RefSeq" id="WP_163384117.1">
    <property type="nucleotide sequence ID" value="NZ_JAUFQS010000004.1"/>
</dbReference>
<evidence type="ECO:0000256" key="1">
    <source>
        <dbReference type="ARBA" id="ARBA00022649"/>
    </source>
</evidence>
<proteinExistence type="inferred from homology"/>
<evidence type="ECO:0000256" key="6">
    <source>
        <dbReference type="PROSITE-ProRule" id="PRU01362"/>
    </source>
</evidence>
<keyword evidence="2" id="KW-0328">Glycosyltransferase</keyword>
<keyword evidence="3" id="KW-0808">Transferase</keyword>
<keyword evidence="9" id="KW-1185">Reference proteome</keyword>
<keyword evidence="1 6" id="KW-1277">Toxin-antitoxin system</keyword>
<gene>
    <name evidence="8" type="ORF">QWZ15_05305</name>
</gene>
<dbReference type="Proteomes" id="UP001236663">
    <property type="component" value="Unassembled WGS sequence"/>
</dbReference>
<comment type="caution">
    <text evidence="6">Lacks conserved residue(s) required for the propagation of feature annotation.</text>
</comment>
<keyword evidence="4" id="KW-0548">Nucleotidyltransferase</keyword>
<evidence type="ECO:0000259" key="7">
    <source>
        <dbReference type="PROSITE" id="PS52018"/>
    </source>
</evidence>
<evidence type="ECO:0000256" key="3">
    <source>
        <dbReference type="ARBA" id="ARBA00022679"/>
    </source>
</evidence>
<evidence type="ECO:0000256" key="4">
    <source>
        <dbReference type="ARBA" id="ARBA00022695"/>
    </source>
</evidence>
<dbReference type="PROSITE" id="PS52018">
    <property type="entry name" value="DART"/>
    <property type="match status" value="1"/>
</dbReference>
<evidence type="ECO:0000313" key="9">
    <source>
        <dbReference type="Proteomes" id="UP001236663"/>
    </source>
</evidence>
<evidence type="ECO:0000256" key="2">
    <source>
        <dbReference type="ARBA" id="ARBA00022676"/>
    </source>
</evidence>
<evidence type="ECO:0000256" key="5">
    <source>
        <dbReference type="ARBA" id="ARBA00023125"/>
    </source>
</evidence>
<dbReference type="EMBL" id="JAUFQS010000004">
    <property type="protein sequence ID" value="MDN3687234.1"/>
    <property type="molecule type" value="Genomic_DNA"/>
</dbReference>
<evidence type="ECO:0000313" key="8">
    <source>
        <dbReference type="EMBL" id="MDN3687234.1"/>
    </source>
</evidence>
<protein>
    <submittedName>
        <fullName evidence="8">DarT ssDNA thymidine ADP-ribosyltransferase family protein</fullName>
    </submittedName>
</protein>
<organism evidence="8 9">
    <name type="scientific">Cyclobacterium jeungdonense</name>
    <dbReference type="NCBI Taxonomy" id="708087"/>
    <lineage>
        <taxon>Bacteria</taxon>
        <taxon>Pseudomonadati</taxon>
        <taxon>Bacteroidota</taxon>
        <taxon>Cytophagia</taxon>
        <taxon>Cytophagales</taxon>
        <taxon>Cyclobacteriaceae</taxon>
        <taxon>Cyclobacterium</taxon>
    </lineage>
</organism>
<sequence>MTLNKKYKTHSVQVNNHRNIFEIKVLLNGEIFSDLVLNVFSINEERKLINEFIQKIFNSNEYIFFSSSFEYFDFCHGNSLEPKEQSWFKTIFYRGDLNSLKFNLELKSISFQELYFSSEDTFENKEIRYNSNLPDPNNLKIDVYKLKNTLIENNIFKLYHFTDITNLKSIFDKGGLYSWFYLKDKMVKNTFASTNLSKDLDSHKMLENYVRLSFNSAQPMMHKAIYEKRINHPIIIEIDPSVIFLKETLFSDRNATDRNAIIGNSFDNFNCINFKVAKKDNYFDLDNEGKKSFQSEVLVHEKIRTEFFLNLDKLKKYIY</sequence>
<dbReference type="Pfam" id="PF14487">
    <property type="entry name" value="DarT"/>
    <property type="match status" value="1"/>
</dbReference>
<accession>A0ABT8C3A2</accession>
<feature type="domain" description="DarT" evidence="7">
    <location>
        <begin position="156"/>
        <end position="319"/>
    </location>
</feature>
<reference evidence="9" key="1">
    <citation type="journal article" date="2019" name="Int. J. Syst. Evol. Microbiol.">
        <title>The Global Catalogue of Microorganisms (GCM) 10K type strain sequencing project: providing services to taxonomists for standard genome sequencing and annotation.</title>
        <authorList>
            <consortium name="The Broad Institute Genomics Platform"/>
            <consortium name="The Broad Institute Genome Sequencing Center for Infectious Disease"/>
            <person name="Wu L."/>
            <person name="Ma J."/>
        </authorList>
    </citation>
    <scope>NUCLEOTIDE SEQUENCE [LARGE SCALE GENOMIC DNA]</scope>
    <source>
        <strain evidence="9">CECT 7706</strain>
    </source>
</reference>
<comment type="similarity">
    <text evidence="6">Belongs to the DarT ADP-ribosyltransferase family.</text>
</comment>
<keyword evidence="5 6" id="KW-0238">DNA-binding</keyword>